<protein>
    <submittedName>
        <fullName evidence="2">Kinase-like domain-containing protein</fullName>
    </submittedName>
</protein>
<dbReference type="SUPFAM" id="SSF56112">
    <property type="entry name" value="Protein kinase-like (PK-like)"/>
    <property type="match status" value="1"/>
</dbReference>
<dbReference type="PROSITE" id="PS00109">
    <property type="entry name" value="PROTEIN_KINASE_TYR"/>
    <property type="match status" value="1"/>
</dbReference>
<evidence type="ECO:0000313" key="3">
    <source>
        <dbReference type="Proteomes" id="UP001215598"/>
    </source>
</evidence>
<comment type="caution">
    <text evidence="2">The sequence shown here is derived from an EMBL/GenBank/DDBJ whole genome shotgun (WGS) entry which is preliminary data.</text>
</comment>
<feature type="domain" description="Protein kinase" evidence="1">
    <location>
        <begin position="57"/>
        <end position="278"/>
    </location>
</feature>
<dbReference type="InterPro" id="IPR001245">
    <property type="entry name" value="Ser-Thr/Tyr_kinase_cat_dom"/>
</dbReference>
<dbReference type="InterPro" id="IPR011009">
    <property type="entry name" value="Kinase-like_dom_sf"/>
</dbReference>
<dbReference type="PRINTS" id="PR00109">
    <property type="entry name" value="TYRKINASE"/>
</dbReference>
<keyword evidence="2" id="KW-0808">Transferase</keyword>
<reference evidence="2" key="1">
    <citation type="submission" date="2023-03" db="EMBL/GenBank/DDBJ databases">
        <title>Massive genome expansion in bonnet fungi (Mycena s.s.) driven by repeated elements and novel gene families across ecological guilds.</title>
        <authorList>
            <consortium name="Lawrence Berkeley National Laboratory"/>
            <person name="Harder C.B."/>
            <person name="Miyauchi S."/>
            <person name="Viragh M."/>
            <person name="Kuo A."/>
            <person name="Thoen E."/>
            <person name="Andreopoulos B."/>
            <person name="Lu D."/>
            <person name="Skrede I."/>
            <person name="Drula E."/>
            <person name="Henrissat B."/>
            <person name="Morin E."/>
            <person name="Kohler A."/>
            <person name="Barry K."/>
            <person name="LaButti K."/>
            <person name="Morin E."/>
            <person name="Salamov A."/>
            <person name="Lipzen A."/>
            <person name="Mereny Z."/>
            <person name="Hegedus B."/>
            <person name="Baldrian P."/>
            <person name="Stursova M."/>
            <person name="Weitz H."/>
            <person name="Taylor A."/>
            <person name="Grigoriev I.V."/>
            <person name="Nagy L.G."/>
            <person name="Martin F."/>
            <person name="Kauserud H."/>
        </authorList>
    </citation>
    <scope>NUCLEOTIDE SEQUENCE</scope>
    <source>
        <strain evidence="2">CBHHK182m</strain>
    </source>
</reference>
<feature type="non-terminal residue" evidence="2">
    <location>
        <position position="278"/>
    </location>
</feature>
<dbReference type="InterPro" id="IPR051681">
    <property type="entry name" value="Ser/Thr_Kinases-Pseudokinases"/>
</dbReference>
<dbReference type="GO" id="GO:0005524">
    <property type="term" value="F:ATP binding"/>
    <property type="evidence" value="ECO:0007669"/>
    <property type="project" value="InterPro"/>
</dbReference>
<feature type="non-terminal residue" evidence="2">
    <location>
        <position position="1"/>
    </location>
</feature>
<proteinExistence type="predicted"/>
<keyword evidence="2" id="KW-0418">Kinase</keyword>
<dbReference type="GO" id="GO:0004674">
    <property type="term" value="F:protein serine/threonine kinase activity"/>
    <property type="evidence" value="ECO:0007669"/>
    <property type="project" value="TreeGrafter"/>
</dbReference>
<dbReference type="AlphaFoldDB" id="A0AAD7HNA6"/>
<dbReference type="Proteomes" id="UP001215598">
    <property type="component" value="Unassembled WGS sequence"/>
</dbReference>
<sequence length="278" mass="31666">LFSLHVNCSQILARRLPWNHEIQDNKLFRRRAHRLLSILADFLNILPEELAIHGVVLLSDRPVKFGGFADIYHGQYTNSEGVKVEVALKVLRAFQDQSYGNRNLLLQKFAKEALVWRYLKHRNIVPFLGIDATTFPTPAMALVSHWMSQGNILNYMAENSPVFRYAISLLNDVIQGLVYLHSQNVVHGDLCGRNILIDGQRAYLTDFGLAAFVELDTSIKTSTRKGSTRWMAPELLLPNVYHPGLPFRQTPASDVWAFGCVCCEVRLFASFMFHNDFC</sequence>
<gene>
    <name evidence="2" type="ORF">B0H16DRAFT_328748</name>
</gene>
<organism evidence="2 3">
    <name type="scientific">Mycena metata</name>
    <dbReference type="NCBI Taxonomy" id="1033252"/>
    <lineage>
        <taxon>Eukaryota</taxon>
        <taxon>Fungi</taxon>
        <taxon>Dikarya</taxon>
        <taxon>Basidiomycota</taxon>
        <taxon>Agaricomycotina</taxon>
        <taxon>Agaricomycetes</taxon>
        <taxon>Agaricomycetidae</taxon>
        <taxon>Agaricales</taxon>
        <taxon>Marasmiineae</taxon>
        <taxon>Mycenaceae</taxon>
        <taxon>Mycena</taxon>
    </lineage>
</organism>
<keyword evidence="3" id="KW-1185">Reference proteome</keyword>
<name>A0AAD7HNA6_9AGAR</name>
<accession>A0AAD7HNA6</accession>
<evidence type="ECO:0000259" key="1">
    <source>
        <dbReference type="PROSITE" id="PS50011"/>
    </source>
</evidence>
<evidence type="ECO:0000313" key="2">
    <source>
        <dbReference type="EMBL" id="KAJ7724126.1"/>
    </source>
</evidence>
<dbReference type="EMBL" id="JARKIB010000205">
    <property type="protein sequence ID" value="KAJ7724126.1"/>
    <property type="molecule type" value="Genomic_DNA"/>
</dbReference>
<dbReference type="InterPro" id="IPR008266">
    <property type="entry name" value="Tyr_kinase_AS"/>
</dbReference>
<dbReference type="PROSITE" id="PS50011">
    <property type="entry name" value="PROTEIN_KINASE_DOM"/>
    <property type="match status" value="1"/>
</dbReference>
<dbReference type="PANTHER" id="PTHR44329">
    <property type="entry name" value="SERINE/THREONINE-PROTEIN KINASE TNNI3K-RELATED"/>
    <property type="match status" value="1"/>
</dbReference>
<dbReference type="Pfam" id="PF07714">
    <property type="entry name" value="PK_Tyr_Ser-Thr"/>
    <property type="match status" value="1"/>
</dbReference>
<dbReference type="Gene3D" id="1.10.510.10">
    <property type="entry name" value="Transferase(Phosphotransferase) domain 1"/>
    <property type="match status" value="1"/>
</dbReference>
<dbReference type="InterPro" id="IPR000719">
    <property type="entry name" value="Prot_kinase_dom"/>
</dbReference>